<dbReference type="PANTHER" id="PTHR43476:SF5">
    <property type="entry name" value="FAD-DEPENDENT MONOOXYGENASE"/>
    <property type="match status" value="1"/>
</dbReference>
<dbReference type="SUPFAM" id="SSF51905">
    <property type="entry name" value="FAD/NAD(P)-binding domain"/>
    <property type="match status" value="1"/>
</dbReference>
<dbReference type="EMBL" id="QWGA01000003">
    <property type="protein sequence ID" value="RIJ31952.1"/>
    <property type="molecule type" value="Genomic_DNA"/>
</dbReference>
<dbReference type="InterPro" id="IPR036188">
    <property type="entry name" value="FAD/NAD-bd_sf"/>
</dbReference>
<accession>A0A399RQ13</accession>
<sequence length="409" mass="45027">MQVIETECCIAGGGPAGIMLGYLLARQGIDVVVVEKHKDFLRDFRGDTVHPSTMQVLHELGLLEAFLKRDFQKTEQIGLNAGGRHYQMVDFGHLPTAAKFVAFMPQWDFLDFLASEARKLPGFTLMMETRAERLTGRDGKVTGICASKDGEEFKIRAKLTIACDGRDSTLREAGRLKQVQQGAPIDVLWFRLPRNESEAPAESLGHIAKGGFLVSLNRGSYWQAALVIEKDGFGRVREQGIEAFRDKVATIAPDLADAAQAIESFEDVKLLRVEVSRLRKWWRDGLLAIGDAAHAMSPVGGVGINLALQDAVASARIIGPALKDGSLSWTTLAKVQKRREWPAEITQAVQVFAHERVIMPAISGKSSGKAPLFVRLLDKVPLLRRLPARAIGLGPRPEHWPKSLDQTGR</sequence>
<protein>
    <submittedName>
        <fullName evidence="3">FAD-dependent oxidoreductase</fullName>
    </submittedName>
</protein>
<dbReference type="RefSeq" id="WP_119453441.1">
    <property type="nucleotide sequence ID" value="NZ_QWGA01000003.1"/>
</dbReference>
<keyword evidence="1" id="KW-0560">Oxidoreductase</keyword>
<dbReference type="NCBIfam" id="NF004833">
    <property type="entry name" value="PRK06185.1-1"/>
    <property type="match status" value="1"/>
</dbReference>
<evidence type="ECO:0000313" key="4">
    <source>
        <dbReference type="Proteomes" id="UP000265845"/>
    </source>
</evidence>
<comment type="caution">
    <text evidence="3">The sequence shown here is derived from an EMBL/GenBank/DDBJ whole genome shotgun (WGS) entry which is preliminary data.</text>
</comment>
<organism evidence="3 4">
    <name type="scientific">Henriciella algicola</name>
    <dbReference type="NCBI Taxonomy" id="1608422"/>
    <lineage>
        <taxon>Bacteria</taxon>
        <taxon>Pseudomonadati</taxon>
        <taxon>Pseudomonadota</taxon>
        <taxon>Alphaproteobacteria</taxon>
        <taxon>Hyphomonadales</taxon>
        <taxon>Hyphomonadaceae</taxon>
        <taxon>Henriciella</taxon>
    </lineage>
</organism>
<dbReference type="InterPro" id="IPR002938">
    <property type="entry name" value="FAD-bd"/>
</dbReference>
<feature type="domain" description="FAD-binding" evidence="2">
    <location>
        <begin position="5"/>
        <end position="341"/>
    </location>
</feature>
<dbReference type="Proteomes" id="UP000265845">
    <property type="component" value="Unassembled WGS sequence"/>
</dbReference>
<keyword evidence="4" id="KW-1185">Reference proteome</keyword>
<dbReference type="Gene3D" id="3.50.50.60">
    <property type="entry name" value="FAD/NAD(P)-binding domain"/>
    <property type="match status" value="2"/>
</dbReference>
<dbReference type="NCBIfam" id="NF004834">
    <property type="entry name" value="PRK06185.1-3"/>
    <property type="match status" value="1"/>
</dbReference>
<dbReference type="GO" id="GO:0071949">
    <property type="term" value="F:FAD binding"/>
    <property type="evidence" value="ECO:0007669"/>
    <property type="project" value="InterPro"/>
</dbReference>
<dbReference type="OrthoDB" id="9791689at2"/>
<dbReference type="AlphaFoldDB" id="A0A399RQ13"/>
<evidence type="ECO:0000259" key="2">
    <source>
        <dbReference type="Pfam" id="PF01494"/>
    </source>
</evidence>
<dbReference type="InterPro" id="IPR050631">
    <property type="entry name" value="PheA/TfdB_FAD_monoxygenase"/>
</dbReference>
<dbReference type="GO" id="GO:0016491">
    <property type="term" value="F:oxidoreductase activity"/>
    <property type="evidence" value="ECO:0007669"/>
    <property type="project" value="UniProtKB-KW"/>
</dbReference>
<reference evidence="3 4" key="1">
    <citation type="submission" date="2018-08" db="EMBL/GenBank/DDBJ databases">
        <title>Henriciella mobilis sp. nov., isolated from seawater.</title>
        <authorList>
            <person name="Cheng H."/>
            <person name="Wu Y.-H."/>
            <person name="Xu X.-W."/>
            <person name="Guo L.-L."/>
        </authorList>
    </citation>
    <scope>NUCLEOTIDE SEQUENCE [LARGE SCALE GENOMIC DNA]</scope>
    <source>
        <strain evidence="3 4">CCUG67844</strain>
    </source>
</reference>
<evidence type="ECO:0000256" key="1">
    <source>
        <dbReference type="ARBA" id="ARBA00023002"/>
    </source>
</evidence>
<dbReference type="Pfam" id="PF01494">
    <property type="entry name" value="FAD_binding_3"/>
    <property type="match status" value="1"/>
</dbReference>
<dbReference type="PANTHER" id="PTHR43476">
    <property type="entry name" value="3-(3-HYDROXY-PHENYL)PROPIONATE/3-HYDROXYCINNAMIC ACID HYDROXYLASE"/>
    <property type="match status" value="1"/>
</dbReference>
<gene>
    <name evidence="3" type="ORF">D1222_06865</name>
</gene>
<name>A0A399RQ13_9PROT</name>
<proteinExistence type="predicted"/>
<dbReference type="PRINTS" id="PR00420">
    <property type="entry name" value="RNGMNOXGNASE"/>
</dbReference>
<evidence type="ECO:0000313" key="3">
    <source>
        <dbReference type="EMBL" id="RIJ31952.1"/>
    </source>
</evidence>